<sequence length="106" mass="12189">MFGPEEPFFSLKGNAEFEEKNQMKEMLNFVGEKDYSFGGRENWSENNNHGLPSTSQTQSVTDFDIAMPLRYTLLDSGFELEDPSIWNMRDKAQISKILNSNLTQDL</sequence>
<dbReference type="AlphaFoldDB" id="A0A8X6EXR2"/>
<accession>A0A8X6EXR2</accession>
<name>A0A8X6EXR2_TRICU</name>
<dbReference type="OrthoDB" id="10471388at2759"/>
<evidence type="ECO:0000313" key="1">
    <source>
        <dbReference type="EMBL" id="GFQ65425.1"/>
    </source>
</evidence>
<organism evidence="1 2">
    <name type="scientific">Trichonephila clavata</name>
    <name type="common">Joro spider</name>
    <name type="synonym">Nephila clavata</name>
    <dbReference type="NCBI Taxonomy" id="2740835"/>
    <lineage>
        <taxon>Eukaryota</taxon>
        <taxon>Metazoa</taxon>
        <taxon>Ecdysozoa</taxon>
        <taxon>Arthropoda</taxon>
        <taxon>Chelicerata</taxon>
        <taxon>Arachnida</taxon>
        <taxon>Araneae</taxon>
        <taxon>Araneomorphae</taxon>
        <taxon>Entelegynae</taxon>
        <taxon>Araneoidea</taxon>
        <taxon>Nephilidae</taxon>
        <taxon>Trichonephila</taxon>
    </lineage>
</organism>
<keyword evidence="2" id="KW-1185">Reference proteome</keyword>
<evidence type="ECO:0000313" key="2">
    <source>
        <dbReference type="Proteomes" id="UP000887116"/>
    </source>
</evidence>
<dbReference type="Proteomes" id="UP000887116">
    <property type="component" value="Unassembled WGS sequence"/>
</dbReference>
<protein>
    <submittedName>
        <fullName evidence="1">Uncharacterized protein</fullName>
    </submittedName>
</protein>
<reference evidence="1" key="1">
    <citation type="submission" date="2020-07" db="EMBL/GenBank/DDBJ databases">
        <title>Multicomponent nature underlies the extraordinary mechanical properties of spider dragline silk.</title>
        <authorList>
            <person name="Kono N."/>
            <person name="Nakamura H."/>
            <person name="Mori M."/>
            <person name="Yoshida Y."/>
            <person name="Ohtoshi R."/>
            <person name="Malay A.D."/>
            <person name="Moran D.A.P."/>
            <person name="Tomita M."/>
            <person name="Numata K."/>
            <person name="Arakawa K."/>
        </authorList>
    </citation>
    <scope>NUCLEOTIDE SEQUENCE</scope>
</reference>
<dbReference type="EMBL" id="BMAO01020174">
    <property type="protein sequence ID" value="GFQ65425.1"/>
    <property type="molecule type" value="Genomic_DNA"/>
</dbReference>
<gene>
    <name evidence="1" type="ORF">TNCT_541661</name>
</gene>
<proteinExistence type="predicted"/>
<comment type="caution">
    <text evidence="1">The sequence shown here is derived from an EMBL/GenBank/DDBJ whole genome shotgun (WGS) entry which is preliminary data.</text>
</comment>